<keyword evidence="2" id="KW-1185">Reference proteome</keyword>
<dbReference type="Proteomes" id="UP001566132">
    <property type="component" value="Unassembled WGS sequence"/>
</dbReference>
<comment type="caution">
    <text evidence="1">The sequence shown here is derived from an EMBL/GenBank/DDBJ whole genome shotgun (WGS) entry which is preliminary data.</text>
</comment>
<protein>
    <submittedName>
        <fullName evidence="1">Uncharacterized protein</fullName>
    </submittedName>
</protein>
<name>A0ABD1E2A6_HYPHA</name>
<accession>A0ABD1E2A6</accession>
<sequence>MAFWRPWEAIPSEDSNLNRKTKNFHIRNKHMHVQSQHIILNIYNRLKRENLEQCNYKLIQRISKLTEVSVSTIYRITKDGVIDHNIKRKEKNKKFHQIDDGDTEVIRRIVYNFYKENKVPTLEMLREKLLNHYPDYKYKSLETLRGILQNVGLNI</sequence>
<dbReference type="AlphaFoldDB" id="A0ABD1E2A6"/>
<organism evidence="1 2">
    <name type="scientific">Hypothenemus hampei</name>
    <name type="common">Coffee berry borer</name>
    <dbReference type="NCBI Taxonomy" id="57062"/>
    <lineage>
        <taxon>Eukaryota</taxon>
        <taxon>Metazoa</taxon>
        <taxon>Ecdysozoa</taxon>
        <taxon>Arthropoda</taxon>
        <taxon>Hexapoda</taxon>
        <taxon>Insecta</taxon>
        <taxon>Pterygota</taxon>
        <taxon>Neoptera</taxon>
        <taxon>Endopterygota</taxon>
        <taxon>Coleoptera</taxon>
        <taxon>Polyphaga</taxon>
        <taxon>Cucujiformia</taxon>
        <taxon>Curculionidae</taxon>
        <taxon>Scolytinae</taxon>
        <taxon>Hypothenemus</taxon>
    </lineage>
</organism>
<reference evidence="1 2" key="1">
    <citation type="submission" date="2024-05" db="EMBL/GenBank/DDBJ databases">
        <title>Genetic variation in Jamaican populations of the coffee berry borer (Hypothenemus hampei).</title>
        <authorList>
            <person name="Errbii M."/>
            <person name="Myrie A."/>
        </authorList>
    </citation>
    <scope>NUCLEOTIDE SEQUENCE [LARGE SCALE GENOMIC DNA]</scope>
    <source>
        <strain evidence="1">JA-Hopewell-2020-01-JO</strain>
        <tissue evidence="1">Whole body</tissue>
    </source>
</reference>
<proteinExistence type="predicted"/>
<evidence type="ECO:0000313" key="2">
    <source>
        <dbReference type="Proteomes" id="UP001566132"/>
    </source>
</evidence>
<gene>
    <name evidence="1" type="ORF">ABEB36_014513</name>
</gene>
<dbReference type="EMBL" id="JBDJPC010000013">
    <property type="protein sequence ID" value="KAL1488714.1"/>
    <property type="molecule type" value="Genomic_DNA"/>
</dbReference>
<evidence type="ECO:0000313" key="1">
    <source>
        <dbReference type="EMBL" id="KAL1488714.1"/>
    </source>
</evidence>